<evidence type="ECO:0000313" key="1">
    <source>
        <dbReference type="EMBL" id="EOY25988.1"/>
    </source>
</evidence>
<organism evidence="1 2">
    <name type="scientific">Theobroma cacao</name>
    <name type="common">Cacao</name>
    <name type="synonym">Cocoa</name>
    <dbReference type="NCBI Taxonomy" id="3641"/>
    <lineage>
        <taxon>Eukaryota</taxon>
        <taxon>Viridiplantae</taxon>
        <taxon>Streptophyta</taxon>
        <taxon>Embryophyta</taxon>
        <taxon>Tracheophyta</taxon>
        <taxon>Spermatophyta</taxon>
        <taxon>Magnoliopsida</taxon>
        <taxon>eudicotyledons</taxon>
        <taxon>Gunneridae</taxon>
        <taxon>Pentapetalae</taxon>
        <taxon>rosids</taxon>
        <taxon>malvids</taxon>
        <taxon>Malvales</taxon>
        <taxon>Malvaceae</taxon>
        <taxon>Byttnerioideae</taxon>
        <taxon>Theobroma</taxon>
    </lineage>
</organism>
<proteinExistence type="predicted"/>
<keyword evidence="2" id="KW-1185">Reference proteome</keyword>
<protein>
    <recommendedName>
        <fullName evidence="3">F-box domain-containing protein</fullName>
    </recommendedName>
</protein>
<dbReference type="InterPro" id="IPR032675">
    <property type="entry name" value="LRR_dom_sf"/>
</dbReference>
<gene>
    <name evidence="1" type="ORF">TCM_027376</name>
</gene>
<dbReference type="Proteomes" id="UP000026915">
    <property type="component" value="Chromosome 6"/>
</dbReference>
<reference evidence="1 2" key="1">
    <citation type="journal article" date="2013" name="Genome Biol.">
        <title>The genome sequence of the most widely cultivated cacao type and its use to identify candidate genes regulating pod color.</title>
        <authorList>
            <person name="Motamayor J.C."/>
            <person name="Mockaitis K."/>
            <person name="Schmutz J."/>
            <person name="Haiminen N."/>
            <person name="Iii D.L."/>
            <person name="Cornejo O."/>
            <person name="Findley S.D."/>
            <person name="Zheng P."/>
            <person name="Utro F."/>
            <person name="Royaert S."/>
            <person name="Saski C."/>
            <person name="Jenkins J."/>
            <person name="Podicheti R."/>
            <person name="Zhao M."/>
            <person name="Scheffler B.E."/>
            <person name="Stack J.C."/>
            <person name="Feltus F.A."/>
            <person name="Mustiga G.M."/>
            <person name="Amores F."/>
            <person name="Phillips W."/>
            <person name="Marelli J.P."/>
            <person name="May G.D."/>
            <person name="Shapiro H."/>
            <person name="Ma J."/>
            <person name="Bustamante C.D."/>
            <person name="Schnell R.J."/>
            <person name="Main D."/>
            <person name="Gilbert D."/>
            <person name="Parida L."/>
            <person name="Kuhn D.N."/>
        </authorList>
    </citation>
    <scope>NUCLEOTIDE SEQUENCE [LARGE SCALE GENOMIC DNA]</scope>
    <source>
        <strain evidence="2">cv. Matina 1-6</strain>
    </source>
</reference>
<sequence length="119" mass="13630">MELPQECWESIFSLLQHHRYVEPLSLVCNMFLSITNHLRHTLTITDPTLESLPRLLRRFPNLHTIIFRDIHGSLDSVLSQISQSGLPLISLDVSNQTSFPLLGLKQLGSKLRNLKELNC</sequence>
<evidence type="ECO:0008006" key="3">
    <source>
        <dbReference type="Google" id="ProtNLM"/>
    </source>
</evidence>
<dbReference type="OMA" id="MCWECIF"/>
<dbReference type="SUPFAM" id="SSF52047">
    <property type="entry name" value="RNI-like"/>
    <property type="match status" value="1"/>
</dbReference>
<dbReference type="AlphaFoldDB" id="A0A061G974"/>
<dbReference type="HOGENOM" id="CLU_068558_3_0_1"/>
<name>A0A061G974_THECC</name>
<dbReference type="InParanoid" id="A0A061G974"/>
<dbReference type="Gramene" id="EOY25988">
    <property type="protein sequence ID" value="EOY25988"/>
    <property type="gene ID" value="TCM_027376"/>
</dbReference>
<accession>A0A061G974</accession>
<dbReference type="eggNOG" id="KOG1947">
    <property type="taxonomic scope" value="Eukaryota"/>
</dbReference>
<dbReference type="EMBL" id="CM001884">
    <property type="protein sequence ID" value="EOY25988.1"/>
    <property type="molecule type" value="Genomic_DNA"/>
</dbReference>
<dbReference type="Gene3D" id="3.80.10.10">
    <property type="entry name" value="Ribonuclease Inhibitor"/>
    <property type="match status" value="1"/>
</dbReference>
<evidence type="ECO:0000313" key="2">
    <source>
        <dbReference type="Proteomes" id="UP000026915"/>
    </source>
</evidence>